<keyword evidence="2" id="KW-1185">Reference proteome</keyword>
<organism evidence="1 2">
    <name type="scientific">Mesorhizobium calcicola</name>
    <dbReference type="NCBI Taxonomy" id="1300310"/>
    <lineage>
        <taxon>Bacteria</taxon>
        <taxon>Pseudomonadati</taxon>
        <taxon>Pseudomonadota</taxon>
        <taxon>Alphaproteobacteria</taxon>
        <taxon>Hyphomicrobiales</taxon>
        <taxon>Phyllobacteriaceae</taxon>
        <taxon>Mesorhizobium</taxon>
    </lineage>
</organism>
<dbReference type="Proteomes" id="UP001597349">
    <property type="component" value="Unassembled WGS sequence"/>
</dbReference>
<proteinExistence type="predicted"/>
<evidence type="ECO:0000313" key="1">
    <source>
        <dbReference type="EMBL" id="MFD2055362.1"/>
    </source>
</evidence>
<accession>A0ABW4WIS3</accession>
<sequence>MDTHKDIQKSYIEALRAIEPELTRWWLDLCRIRSLQDTPPQDIVARWPLGRSGHPRVIAVFREHFLRVEVLNDQLLLESEARIEHRHVDEMSWGVDDTSTPTGVVSPQDLLLNEIAFVAPDLSPLVDGLVFVPIGMNQHEDVV</sequence>
<evidence type="ECO:0000313" key="2">
    <source>
        <dbReference type="Proteomes" id="UP001597349"/>
    </source>
</evidence>
<gene>
    <name evidence="1" type="ORF">ACFSQT_20580</name>
</gene>
<protein>
    <submittedName>
        <fullName evidence="1">Uncharacterized protein</fullName>
    </submittedName>
</protein>
<comment type="caution">
    <text evidence="1">The sequence shown here is derived from an EMBL/GenBank/DDBJ whole genome shotgun (WGS) entry which is preliminary data.</text>
</comment>
<reference evidence="2" key="1">
    <citation type="journal article" date="2019" name="Int. J. Syst. Evol. Microbiol.">
        <title>The Global Catalogue of Microorganisms (GCM) 10K type strain sequencing project: providing services to taxonomists for standard genome sequencing and annotation.</title>
        <authorList>
            <consortium name="The Broad Institute Genomics Platform"/>
            <consortium name="The Broad Institute Genome Sequencing Center for Infectious Disease"/>
            <person name="Wu L."/>
            <person name="Ma J."/>
        </authorList>
    </citation>
    <scope>NUCLEOTIDE SEQUENCE [LARGE SCALE GENOMIC DNA]</scope>
    <source>
        <strain evidence="2">CGMCC 1.16226</strain>
    </source>
</reference>
<dbReference type="EMBL" id="JBHUGY010000031">
    <property type="protein sequence ID" value="MFD2055362.1"/>
    <property type="molecule type" value="Genomic_DNA"/>
</dbReference>
<dbReference type="RefSeq" id="WP_379021532.1">
    <property type="nucleotide sequence ID" value="NZ_JBHUGY010000031.1"/>
</dbReference>
<name>A0ABW4WIS3_9HYPH</name>